<sequence length="892" mass="101390">MPAQPQPIEGAWTPQLQLYATDREIFTQEPFLPALQKFHSTRPNRSAVCGSIWVIGAALWQQLQAHLSTPFWFQYASDWLAFCLGGEIVANMPEEEIELSWRVILEVFYLRWVGLGKPDGENDALRVLNAAQVKNFRAYVSSLFTFARSVLILEVISQRDRYSGASECEELEREGSGYRYPKDGDDDDDPMDGDMRDSDYIPDFAYSVPEPFSRDIPDVSEPLSVPSHSMPAVWVKHINLFFYPDNPSPTCKRPKKEVVLAYCQMRDLPKTVYKTPEFRSAMEVSSVVLHTPDIDQQQSSGLMATLYKICRPGNLLETSHGDVQRSFRVHNWKIAFGEIYCRWKPPTLSEDEYEKIRPKANPKYMFTKRDVLPFLQFISSQPRMHPWNYDPFAVYFLTSLAAFESFSRTWLAPSLKTLEYPTIDGWNTEIVYRTIMQHSLLMDTDTIESRKTLCTLDHRLAVVIHETHLHRKLLARARNEALRPSIPSKPPAVPSTAKPSPGQIRNEKKRARGEKEKVKDPELDNVIAEILGTELAPSERQGPCAKCGNENMEDRCVRILEVFEKPNVASLRGVVMTCAPPDDRLKPLPPPKARDGKPAPRPRKICYMNPEDPNLGFIWIKPRQETFKRCGLDITRFVLKHKGGKNEIFIGFKVGGVHYQAMSPEILAQLLDNHRRVSVRGVRRREDMRAWAYGTMTGSGPRQPMGGAKGNGYGPYACHSGDTPDDIRALFWHAVDTDVLVEIGESIMPGLRTDLKKMTNIDEVTRMGLYGLTTFTCSNYMSVIHPDNDVGLDDIMEKRARKECRGGCYPCAQLHQSGTNKLWHEWDFVYAGYGLVIETWTNTVWCFNGEVDHGSCMPSQSSIDNNAQSYGKHPTKRQRDAVRAAAIAQKVL</sequence>
<feature type="region of interest" description="Disordered" evidence="1">
    <location>
        <begin position="582"/>
        <end position="604"/>
    </location>
</feature>
<dbReference type="Proteomes" id="UP001218188">
    <property type="component" value="Unassembled WGS sequence"/>
</dbReference>
<evidence type="ECO:0000313" key="2">
    <source>
        <dbReference type="EMBL" id="KAJ7040488.1"/>
    </source>
</evidence>
<protein>
    <submittedName>
        <fullName evidence="2">Uncharacterized protein</fullName>
    </submittedName>
</protein>
<keyword evidence="3" id="KW-1185">Reference proteome</keyword>
<proteinExistence type="predicted"/>
<feature type="region of interest" description="Disordered" evidence="1">
    <location>
        <begin position="483"/>
        <end position="519"/>
    </location>
</feature>
<gene>
    <name evidence="2" type="ORF">C8F04DRAFT_1177834</name>
</gene>
<reference evidence="2" key="1">
    <citation type="submission" date="2023-03" db="EMBL/GenBank/DDBJ databases">
        <title>Massive genome expansion in bonnet fungi (Mycena s.s.) driven by repeated elements and novel gene families across ecological guilds.</title>
        <authorList>
            <consortium name="Lawrence Berkeley National Laboratory"/>
            <person name="Harder C.B."/>
            <person name="Miyauchi S."/>
            <person name="Viragh M."/>
            <person name="Kuo A."/>
            <person name="Thoen E."/>
            <person name="Andreopoulos B."/>
            <person name="Lu D."/>
            <person name="Skrede I."/>
            <person name="Drula E."/>
            <person name="Henrissat B."/>
            <person name="Morin E."/>
            <person name="Kohler A."/>
            <person name="Barry K."/>
            <person name="LaButti K."/>
            <person name="Morin E."/>
            <person name="Salamov A."/>
            <person name="Lipzen A."/>
            <person name="Mereny Z."/>
            <person name="Hegedus B."/>
            <person name="Baldrian P."/>
            <person name="Stursova M."/>
            <person name="Weitz H."/>
            <person name="Taylor A."/>
            <person name="Grigoriev I.V."/>
            <person name="Nagy L.G."/>
            <person name="Martin F."/>
            <person name="Kauserud H."/>
        </authorList>
    </citation>
    <scope>NUCLEOTIDE SEQUENCE</scope>
    <source>
        <strain evidence="2">CBHHK200</strain>
    </source>
</reference>
<organism evidence="2 3">
    <name type="scientific">Mycena alexandri</name>
    <dbReference type="NCBI Taxonomy" id="1745969"/>
    <lineage>
        <taxon>Eukaryota</taxon>
        <taxon>Fungi</taxon>
        <taxon>Dikarya</taxon>
        <taxon>Basidiomycota</taxon>
        <taxon>Agaricomycotina</taxon>
        <taxon>Agaricomycetes</taxon>
        <taxon>Agaricomycetidae</taxon>
        <taxon>Agaricales</taxon>
        <taxon>Marasmiineae</taxon>
        <taxon>Mycenaceae</taxon>
        <taxon>Mycena</taxon>
    </lineage>
</organism>
<evidence type="ECO:0000313" key="3">
    <source>
        <dbReference type="Proteomes" id="UP001218188"/>
    </source>
</evidence>
<comment type="caution">
    <text evidence="2">The sequence shown here is derived from an EMBL/GenBank/DDBJ whole genome shotgun (WGS) entry which is preliminary data.</text>
</comment>
<feature type="region of interest" description="Disordered" evidence="1">
    <location>
        <begin position="167"/>
        <end position="194"/>
    </location>
</feature>
<feature type="compositionally biased region" description="Basic and acidic residues" evidence="1">
    <location>
        <begin position="173"/>
        <end position="183"/>
    </location>
</feature>
<dbReference type="AlphaFoldDB" id="A0AAD6T9W3"/>
<name>A0AAD6T9W3_9AGAR</name>
<evidence type="ECO:0000256" key="1">
    <source>
        <dbReference type="SAM" id="MobiDB-lite"/>
    </source>
</evidence>
<feature type="compositionally biased region" description="Basic and acidic residues" evidence="1">
    <location>
        <begin position="582"/>
        <end position="598"/>
    </location>
</feature>
<accession>A0AAD6T9W3</accession>
<dbReference type="EMBL" id="JARJCM010000021">
    <property type="protein sequence ID" value="KAJ7040488.1"/>
    <property type="molecule type" value="Genomic_DNA"/>
</dbReference>